<keyword evidence="5" id="KW-0496">Mitochondrion</keyword>
<feature type="compositionally biased region" description="Polar residues" evidence="8">
    <location>
        <begin position="1"/>
        <end position="17"/>
    </location>
</feature>
<keyword evidence="10" id="KW-1185">Reference proteome</keyword>
<keyword evidence="3" id="KW-0809">Transit peptide</keyword>
<dbReference type="EMBL" id="KN839844">
    <property type="protein sequence ID" value="KIJ65306.1"/>
    <property type="molecule type" value="Genomic_DNA"/>
</dbReference>
<dbReference type="Gene3D" id="3.40.50.300">
    <property type="entry name" value="P-loop containing nucleotide triphosphate hydrolases"/>
    <property type="match status" value="1"/>
</dbReference>
<organism evidence="9 10">
    <name type="scientific">Hydnomerulius pinastri MD-312</name>
    <dbReference type="NCBI Taxonomy" id="994086"/>
    <lineage>
        <taxon>Eukaryota</taxon>
        <taxon>Fungi</taxon>
        <taxon>Dikarya</taxon>
        <taxon>Basidiomycota</taxon>
        <taxon>Agaricomycotina</taxon>
        <taxon>Agaricomycetes</taxon>
        <taxon>Agaricomycetidae</taxon>
        <taxon>Boletales</taxon>
        <taxon>Boletales incertae sedis</taxon>
        <taxon>Leucogyrophana</taxon>
    </lineage>
</organism>
<dbReference type="PANTHER" id="PTHR12810:SF0">
    <property type="entry name" value="SMALL RIBOSOMAL SUBUNIT PROTEIN MS29"/>
    <property type="match status" value="1"/>
</dbReference>
<evidence type="ECO:0000256" key="5">
    <source>
        <dbReference type="ARBA" id="ARBA00023128"/>
    </source>
</evidence>
<dbReference type="InterPro" id="IPR019368">
    <property type="entry name" value="Ribosomal_mS29"/>
</dbReference>
<dbReference type="AlphaFoldDB" id="A0A0C9WG00"/>
<dbReference type="OrthoDB" id="274828at2759"/>
<evidence type="ECO:0000256" key="8">
    <source>
        <dbReference type="SAM" id="MobiDB-lite"/>
    </source>
</evidence>
<evidence type="ECO:0000313" key="9">
    <source>
        <dbReference type="EMBL" id="KIJ65306.1"/>
    </source>
</evidence>
<evidence type="ECO:0000256" key="3">
    <source>
        <dbReference type="ARBA" id="ARBA00022946"/>
    </source>
</evidence>
<evidence type="ECO:0000256" key="2">
    <source>
        <dbReference type="ARBA" id="ARBA00009863"/>
    </source>
</evidence>
<protein>
    <recommendedName>
        <fullName evidence="7">Small ribosomal subunit protein mS29</fullName>
    </recommendedName>
</protein>
<keyword evidence="4" id="KW-0689">Ribosomal protein</keyword>
<evidence type="ECO:0000256" key="7">
    <source>
        <dbReference type="ARBA" id="ARBA00035140"/>
    </source>
</evidence>
<dbReference type="SUPFAM" id="SSF52540">
    <property type="entry name" value="P-loop containing nucleoside triphosphate hydrolases"/>
    <property type="match status" value="1"/>
</dbReference>
<dbReference type="HOGENOM" id="CLU_042567_0_1_1"/>
<gene>
    <name evidence="9" type="ORF">HYDPIDRAFT_88800</name>
</gene>
<keyword evidence="6" id="KW-0687">Ribonucleoprotein</keyword>
<dbReference type="GO" id="GO:0005763">
    <property type="term" value="C:mitochondrial small ribosomal subunit"/>
    <property type="evidence" value="ECO:0007669"/>
    <property type="project" value="TreeGrafter"/>
</dbReference>
<accession>A0A0C9WG00</accession>
<dbReference type="Proteomes" id="UP000053820">
    <property type="component" value="Unassembled WGS sequence"/>
</dbReference>
<evidence type="ECO:0000256" key="1">
    <source>
        <dbReference type="ARBA" id="ARBA00004173"/>
    </source>
</evidence>
<evidence type="ECO:0000256" key="6">
    <source>
        <dbReference type="ARBA" id="ARBA00023274"/>
    </source>
</evidence>
<comment type="subcellular location">
    <subcellularLocation>
        <location evidence="1">Mitochondrion</location>
    </subcellularLocation>
</comment>
<sequence>MADLPQTANGWTKSSQSGRGGVAAGGEEDGEQAATKRKRLTAFLPMPAGQLTHPLFESERRDQLQLQNFHPEMITPAVASQALKYPHSEKDPFRIFGLPRNLLVEFRILSKPCSVMRGVTIDVINRLDAASQASSTDHRLVFSGATGCGKSTLLLQALQYCNASDWIVFYFPRGINLVNSTTQYSYDSRTRTYLQPVFAYQTLQRFLTVNESRLEQLKTQADVELERRDTIPAGTTLAELVRTGVREQGQAPTILAAVMDELRKQTAFPVLLAIDDFQALYCKTTYRDPQFAAIQPYHLSMPRLLLEYASGQRKFARGAVLGALSTTNVSFKLPLELAEALDLPPTSHAGPYAKRSPILQDYAQGLERVNVPDALSVPEAMEVFDVWTKDRALPSVPNDELFLAKYSESNGNAREFVWKGLLSSLSL</sequence>
<proteinExistence type="inferred from homology"/>
<feature type="region of interest" description="Disordered" evidence="8">
    <location>
        <begin position="1"/>
        <end position="34"/>
    </location>
</feature>
<dbReference type="Pfam" id="PF10236">
    <property type="entry name" value="DAP3"/>
    <property type="match status" value="1"/>
</dbReference>
<reference evidence="9 10" key="1">
    <citation type="submission" date="2014-04" db="EMBL/GenBank/DDBJ databases">
        <title>Evolutionary Origins and Diversification of the Mycorrhizal Mutualists.</title>
        <authorList>
            <consortium name="DOE Joint Genome Institute"/>
            <consortium name="Mycorrhizal Genomics Consortium"/>
            <person name="Kohler A."/>
            <person name="Kuo A."/>
            <person name="Nagy L.G."/>
            <person name="Floudas D."/>
            <person name="Copeland A."/>
            <person name="Barry K.W."/>
            <person name="Cichocki N."/>
            <person name="Veneault-Fourrey C."/>
            <person name="LaButti K."/>
            <person name="Lindquist E.A."/>
            <person name="Lipzen A."/>
            <person name="Lundell T."/>
            <person name="Morin E."/>
            <person name="Murat C."/>
            <person name="Riley R."/>
            <person name="Ohm R."/>
            <person name="Sun H."/>
            <person name="Tunlid A."/>
            <person name="Henrissat B."/>
            <person name="Grigoriev I.V."/>
            <person name="Hibbett D.S."/>
            <person name="Martin F."/>
        </authorList>
    </citation>
    <scope>NUCLEOTIDE SEQUENCE [LARGE SCALE GENOMIC DNA]</scope>
    <source>
        <strain evidence="9 10">MD-312</strain>
    </source>
</reference>
<dbReference type="InterPro" id="IPR027417">
    <property type="entry name" value="P-loop_NTPase"/>
</dbReference>
<name>A0A0C9WG00_9AGAM</name>
<evidence type="ECO:0000256" key="4">
    <source>
        <dbReference type="ARBA" id="ARBA00022980"/>
    </source>
</evidence>
<comment type="similarity">
    <text evidence="2">Belongs to the mitochondrion-specific ribosomal protein mS29 family.</text>
</comment>
<dbReference type="GO" id="GO:0003735">
    <property type="term" value="F:structural constituent of ribosome"/>
    <property type="evidence" value="ECO:0007669"/>
    <property type="project" value="TreeGrafter"/>
</dbReference>
<dbReference type="PANTHER" id="PTHR12810">
    <property type="entry name" value="MITOCHONDRIAL 28S RIBOSOMAL PROTEIN S29"/>
    <property type="match status" value="1"/>
</dbReference>
<evidence type="ECO:0000313" key="10">
    <source>
        <dbReference type="Proteomes" id="UP000053820"/>
    </source>
</evidence>